<organism evidence="1">
    <name type="scientific">freshwater sediment metagenome</name>
    <dbReference type="NCBI Taxonomy" id="556182"/>
    <lineage>
        <taxon>unclassified sequences</taxon>
        <taxon>metagenomes</taxon>
        <taxon>ecological metagenomes</taxon>
    </lineage>
</organism>
<name>A0AA48R9S0_9ZZZZ</name>
<protein>
    <submittedName>
        <fullName evidence="1">Uncharacterized protein</fullName>
    </submittedName>
</protein>
<dbReference type="EMBL" id="OY288114">
    <property type="protein sequence ID" value="CAJ0850066.1"/>
    <property type="molecule type" value="Genomic_DNA"/>
</dbReference>
<accession>A0AA48R9S0</accession>
<proteinExistence type="predicted"/>
<reference evidence="1" key="1">
    <citation type="submission" date="2023-07" db="EMBL/GenBank/DDBJ databases">
        <authorList>
            <person name="Pelsma A.J. K."/>
        </authorList>
    </citation>
    <scope>NUCLEOTIDE SEQUENCE</scope>
</reference>
<evidence type="ECO:0000313" key="1">
    <source>
        <dbReference type="EMBL" id="CAJ0850066.1"/>
    </source>
</evidence>
<sequence length="67" mass="7672">MDSLDKLLTELQIDLRRADEVIASGKRARGENAAADHAVELWKQWRSDTTAILKHYGRLRDVARPSR</sequence>
<dbReference type="AlphaFoldDB" id="A0AA48R9S0"/>
<gene>
    <name evidence="1" type="ORF">AMST5_00216</name>
</gene>